<feature type="transmembrane region" description="Helical" evidence="9">
    <location>
        <begin position="341"/>
        <end position="359"/>
    </location>
</feature>
<dbReference type="PANTHER" id="PTHR21716">
    <property type="entry name" value="TRANSMEMBRANE PROTEIN"/>
    <property type="match status" value="1"/>
</dbReference>
<dbReference type="InterPro" id="IPR002549">
    <property type="entry name" value="AI-2E-like"/>
</dbReference>
<proteinExistence type="inferred from homology"/>
<name>A0A6J4UU75_9BACT</name>
<feature type="transmembrane region" description="Helical" evidence="9">
    <location>
        <begin position="116"/>
        <end position="135"/>
    </location>
</feature>
<feature type="transmembrane region" description="Helical" evidence="9">
    <location>
        <begin position="260"/>
        <end position="289"/>
    </location>
</feature>
<feature type="transmembrane region" description="Helical" evidence="9">
    <location>
        <begin position="301"/>
        <end position="329"/>
    </location>
</feature>
<feature type="transmembrane region" description="Helical" evidence="9">
    <location>
        <begin position="193"/>
        <end position="219"/>
    </location>
</feature>
<keyword evidence="5 9" id="KW-0812">Transmembrane</keyword>
<evidence type="ECO:0000256" key="3">
    <source>
        <dbReference type="ARBA" id="ARBA00022448"/>
    </source>
</evidence>
<keyword evidence="3" id="KW-0813">Transport</keyword>
<feature type="compositionally biased region" description="Basic and acidic residues" evidence="8">
    <location>
        <begin position="1"/>
        <end position="13"/>
    </location>
</feature>
<keyword evidence="6 9" id="KW-1133">Transmembrane helix</keyword>
<dbReference type="GO" id="GO:0005886">
    <property type="term" value="C:plasma membrane"/>
    <property type="evidence" value="ECO:0007669"/>
    <property type="project" value="UniProtKB-SubCell"/>
</dbReference>
<dbReference type="AlphaFoldDB" id="A0A6J4UU75"/>
<feature type="transmembrane region" description="Helical" evidence="9">
    <location>
        <begin position="365"/>
        <end position="383"/>
    </location>
</feature>
<evidence type="ECO:0000313" key="10">
    <source>
        <dbReference type="EMBL" id="CAA9558179.1"/>
    </source>
</evidence>
<evidence type="ECO:0000256" key="7">
    <source>
        <dbReference type="ARBA" id="ARBA00023136"/>
    </source>
</evidence>
<reference evidence="10" key="1">
    <citation type="submission" date="2020-02" db="EMBL/GenBank/DDBJ databases">
        <authorList>
            <person name="Meier V. D."/>
        </authorList>
    </citation>
    <scope>NUCLEOTIDE SEQUENCE</scope>
    <source>
        <strain evidence="10">AVDCRST_MAG18</strain>
    </source>
</reference>
<evidence type="ECO:0000256" key="5">
    <source>
        <dbReference type="ARBA" id="ARBA00022692"/>
    </source>
</evidence>
<evidence type="ECO:0000256" key="6">
    <source>
        <dbReference type="ARBA" id="ARBA00022989"/>
    </source>
</evidence>
<feature type="region of interest" description="Disordered" evidence="8">
    <location>
        <begin position="1"/>
        <end position="40"/>
    </location>
</feature>
<dbReference type="GO" id="GO:0055085">
    <property type="term" value="P:transmembrane transport"/>
    <property type="evidence" value="ECO:0007669"/>
    <property type="project" value="TreeGrafter"/>
</dbReference>
<gene>
    <name evidence="10" type="ORF">AVDCRST_MAG18-853</name>
</gene>
<evidence type="ECO:0000256" key="9">
    <source>
        <dbReference type="SAM" id="Phobius"/>
    </source>
</evidence>
<evidence type="ECO:0000256" key="4">
    <source>
        <dbReference type="ARBA" id="ARBA00022475"/>
    </source>
</evidence>
<keyword evidence="4" id="KW-1003">Cell membrane</keyword>
<evidence type="ECO:0008006" key="11">
    <source>
        <dbReference type="Google" id="ProtNLM"/>
    </source>
</evidence>
<evidence type="ECO:0000256" key="2">
    <source>
        <dbReference type="ARBA" id="ARBA00009773"/>
    </source>
</evidence>
<evidence type="ECO:0000256" key="8">
    <source>
        <dbReference type="SAM" id="MobiDB-lite"/>
    </source>
</evidence>
<dbReference type="PANTHER" id="PTHR21716:SF53">
    <property type="entry name" value="PERMEASE PERM-RELATED"/>
    <property type="match status" value="1"/>
</dbReference>
<comment type="subcellular location">
    <subcellularLocation>
        <location evidence="1">Cell membrane</location>
        <topology evidence="1">Multi-pass membrane protein</topology>
    </subcellularLocation>
</comment>
<dbReference type="Pfam" id="PF01594">
    <property type="entry name" value="AI-2E_transport"/>
    <property type="match status" value="1"/>
</dbReference>
<comment type="similarity">
    <text evidence="2">Belongs to the autoinducer-2 exporter (AI-2E) (TC 2.A.86) family.</text>
</comment>
<evidence type="ECO:0000256" key="1">
    <source>
        <dbReference type="ARBA" id="ARBA00004651"/>
    </source>
</evidence>
<sequence length="424" mass="45523">MSVSPQRDERARTEPAATLNHGTVPPLPVPGTAGGGEHAPGQATAAIPVVPVETEEHPRRGLTPVTFLLTLFLAYFLYKVQIVVITLIVGILLATAISGPTELLTKRFHMPRGLSILLVYIAILAGLGAFFYLIIPPVITEGTRFVREVPTLIEDWRGQLLASNNGLIRNAATRAFEVIDRAQGGGVPVPTNLAVGIVSGIGGGLVTLFTLFLIAFYWITEKALIKRAVSSLFAPGQRSRVLHLWTEVEAKMGAWIRGQLLLMAVVGGLATVTYGIIGLPFWLILGVIAGLTEAIPNVGPILGAIPAVLIALSVDWKLALGVIAFVSVLQLLENAVLVPRIMKGAVGLSPLTVILAILAGSEFRGVAGALLAVPIAGAISVILNDMLREKREREQEQATRPSDWFRQAWRWRRAETEAQQSAQR</sequence>
<dbReference type="EMBL" id="CADCWN010000059">
    <property type="protein sequence ID" value="CAA9558179.1"/>
    <property type="molecule type" value="Genomic_DNA"/>
</dbReference>
<organism evidence="10">
    <name type="scientific">uncultured Thermomicrobiales bacterium</name>
    <dbReference type="NCBI Taxonomy" id="1645740"/>
    <lineage>
        <taxon>Bacteria</taxon>
        <taxon>Pseudomonadati</taxon>
        <taxon>Thermomicrobiota</taxon>
        <taxon>Thermomicrobia</taxon>
        <taxon>Thermomicrobiales</taxon>
        <taxon>environmental samples</taxon>
    </lineage>
</organism>
<keyword evidence="7 9" id="KW-0472">Membrane</keyword>
<protein>
    <recommendedName>
        <fullName evidence="11">AI-2E family transporter</fullName>
    </recommendedName>
</protein>
<accession>A0A6J4UU75</accession>